<organism evidence="1 2">
    <name type="scientific">Mycena venus</name>
    <dbReference type="NCBI Taxonomy" id="2733690"/>
    <lineage>
        <taxon>Eukaryota</taxon>
        <taxon>Fungi</taxon>
        <taxon>Dikarya</taxon>
        <taxon>Basidiomycota</taxon>
        <taxon>Agaricomycotina</taxon>
        <taxon>Agaricomycetes</taxon>
        <taxon>Agaricomycetidae</taxon>
        <taxon>Agaricales</taxon>
        <taxon>Marasmiineae</taxon>
        <taxon>Mycenaceae</taxon>
        <taxon>Mycena</taxon>
    </lineage>
</organism>
<proteinExistence type="predicted"/>
<accession>A0A8H6XIQ0</accession>
<keyword evidence="2" id="KW-1185">Reference proteome</keyword>
<dbReference type="Proteomes" id="UP000620124">
    <property type="component" value="Unassembled WGS sequence"/>
</dbReference>
<reference evidence="1" key="1">
    <citation type="submission" date="2020-05" db="EMBL/GenBank/DDBJ databases">
        <title>Mycena genomes resolve the evolution of fungal bioluminescence.</title>
        <authorList>
            <person name="Tsai I.J."/>
        </authorList>
    </citation>
    <scope>NUCLEOTIDE SEQUENCE</scope>
    <source>
        <strain evidence="1">CCC161011</strain>
    </source>
</reference>
<evidence type="ECO:0000313" key="1">
    <source>
        <dbReference type="EMBL" id="KAF7341236.1"/>
    </source>
</evidence>
<evidence type="ECO:0000313" key="2">
    <source>
        <dbReference type="Proteomes" id="UP000620124"/>
    </source>
</evidence>
<dbReference type="EMBL" id="JACAZI010000018">
    <property type="protein sequence ID" value="KAF7341236.1"/>
    <property type="molecule type" value="Genomic_DNA"/>
</dbReference>
<gene>
    <name evidence="1" type="ORF">MVEN_01859000</name>
</gene>
<comment type="caution">
    <text evidence="1">The sequence shown here is derived from an EMBL/GenBank/DDBJ whole genome shotgun (WGS) entry which is preliminary data.</text>
</comment>
<dbReference type="AlphaFoldDB" id="A0A8H6XIQ0"/>
<protein>
    <submittedName>
        <fullName evidence="1">Cyclin N-terminal domain-containing protein</fullName>
    </submittedName>
</protein>
<dbReference type="OrthoDB" id="10250320at2759"/>
<name>A0A8H6XIQ0_9AGAR</name>
<sequence>MLSESRAEVASATILVPLVYIARIRTHLFIVLEEWDSTLKNMHWALCTGIFWAQIPEVLYWELGVQAHCEALVAAASGFQFEARANVELACAKAGGG</sequence>